<comment type="caution">
    <text evidence="6">The sequence shown here is derived from an EMBL/GenBank/DDBJ whole genome shotgun (WGS) entry which is preliminary data.</text>
</comment>
<dbReference type="NCBIfam" id="NF003742">
    <property type="entry name" value="PRK05339.1"/>
    <property type="match status" value="1"/>
</dbReference>
<reference evidence="6 7" key="1">
    <citation type="submission" date="2020-04" db="EMBL/GenBank/DDBJ databases">
        <title>Collinsella sp. KGMB02528 nov., an anaerobic actinobacterium isolated from human feces.</title>
        <authorList>
            <person name="Han K.-I."/>
            <person name="Eom M.K."/>
            <person name="Kim J.-S."/>
            <person name="Lee K.C."/>
            <person name="Suh M.K."/>
            <person name="Park S.-H."/>
            <person name="Lee J.H."/>
            <person name="Kang S.W."/>
            <person name="Park J.-E."/>
            <person name="Oh B.S."/>
            <person name="Yu S.Y."/>
            <person name="Choi S.-H."/>
            <person name="Lee D.H."/>
            <person name="Yoon H."/>
            <person name="Kim B.-Y."/>
            <person name="Lee J.H."/>
            <person name="Lee J.-S."/>
        </authorList>
    </citation>
    <scope>NUCLEOTIDE SEQUENCE [LARGE SCALE GENOMIC DNA]</scope>
    <source>
        <strain evidence="6 7">KGMB02528</strain>
    </source>
</reference>
<proteinExistence type="inferred from homology"/>
<gene>
    <name evidence="6" type="ORF">HF320_04520</name>
</gene>
<keyword evidence="3 5" id="KW-0547">Nucleotide-binding</keyword>
<dbReference type="GO" id="GO:0004674">
    <property type="term" value="F:protein serine/threonine kinase activity"/>
    <property type="evidence" value="ECO:0007669"/>
    <property type="project" value="UniProtKB-UniRule"/>
</dbReference>
<evidence type="ECO:0000313" key="6">
    <source>
        <dbReference type="EMBL" id="NMF55594.1"/>
    </source>
</evidence>
<dbReference type="InterPro" id="IPR026565">
    <property type="entry name" value="PPDK_reg"/>
</dbReference>
<keyword evidence="4 5" id="KW-0418">Kinase</keyword>
<dbReference type="EC" id="2.7.4.27" evidence="5"/>
<dbReference type="RefSeq" id="WP_169277236.1">
    <property type="nucleotide sequence ID" value="NZ_JABBCP010000002.1"/>
</dbReference>
<evidence type="ECO:0000256" key="4">
    <source>
        <dbReference type="ARBA" id="ARBA00022777"/>
    </source>
</evidence>
<dbReference type="PANTHER" id="PTHR31756">
    <property type="entry name" value="PYRUVATE, PHOSPHATE DIKINASE REGULATORY PROTEIN 1, CHLOROPLASTIC"/>
    <property type="match status" value="1"/>
</dbReference>
<keyword evidence="7" id="KW-1185">Reference proteome</keyword>
<evidence type="ECO:0000256" key="2">
    <source>
        <dbReference type="ARBA" id="ARBA00022679"/>
    </source>
</evidence>
<protein>
    <recommendedName>
        <fullName evidence="5">Putative pyruvate, phosphate dikinase regulatory protein</fullName>
        <shortName evidence="5">PPDK regulatory protein</shortName>
        <ecNumber evidence="5">2.7.11.32</ecNumber>
        <ecNumber evidence="5">2.7.4.27</ecNumber>
    </recommendedName>
</protein>
<comment type="similarity">
    <text evidence="5">Belongs to the pyruvate, phosphate/water dikinase regulatory protein family. PDRP subfamily.</text>
</comment>
<dbReference type="EC" id="2.7.11.32" evidence="5"/>
<evidence type="ECO:0000256" key="5">
    <source>
        <dbReference type="HAMAP-Rule" id="MF_00921"/>
    </source>
</evidence>
<accession>A0A7X9YI77</accession>
<comment type="catalytic activity">
    <reaction evidence="5">
        <text>N(tele)-phospho-L-histidyl/L-threonyl-[pyruvate, phosphate dikinase] + ADP = N(tele)-phospho-L-histidyl/O-phospho-L-threonyl-[pyruvate, phosphate dikinase] + AMP + H(+)</text>
        <dbReference type="Rhea" id="RHEA:43692"/>
        <dbReference type="Rhea" id="RHEA-COMP:10650"/>
        <dbReference type="Rhea" id="RHEA-COMP:10651"/>
        <dbReference type="ChEBI" id="CHEBI:15378"/>
        <dbReference type="ChEBI" id="CHEBI:30013"/>
        <dbReference type="ChEBI" id="CHEBI:61977"/>
        <dbReference type="ChEBI" id="CHEBI:83586"/>
        <dbReference type="ChEBI" id="CHEBI:456215"/>
        <dbReference type="ChEBI" id="CHEBI:456216"/>
        <dbReference type="EC" id="2.7.11.32"/>
    </reaction>
</comment>
<dbReference type="GO" id="GO:0005524">
    <property type="term" value="F:ATP binding"/>
    <property type="evidence" value="ECO:0007669"/>
    <property type="project" value="InterPro"/>
</dbReference>
<dbReference type="HAMAP" id="MF_00921">
    <property type="entry name" value="PDRP"/>
    <property type="match status" value="1"/>
</dbReference>
<keyword evidence="2 5" id="KW-0808">Transferase</keyword>
<dbReference type="EMBL" id="JABBCP010000002">
    <property type="protein sequence ID" value="NMF55594.1"/>
    <property type="molecule type" value="Genomic_DNA"/>
</dbReference>
<keyword evidence="1 5" id="KW-0723">Serine/threonine-protein kinase</keyword>
<comment type="catalytic activity">
    <reaction evidence="5">
        <text>N(tele)-phospho-L-histidyl/O-phospho-L-threonyl-[pyruvate, phosphate dikinase] + phosphate + H(+) = N(tele)-phospho-L-histidyl/L-threonyl-[pyruvate, phosphate dikinase] + diphosphate</text>
        <dbReference type="Rhea" id="RHEA:43696"/>
        <dbReference type="Rhea" id="RHEA-COMP:10650"/>
        <dbReference type="Rhea" id="RHEA-COMP:10651"/>
        <dbReference type="ChEBI" id="CHEBI:15378"/>
        <dbReference type="ChEBI" id="CHEBI:30013"/>
        <dbReference type="ChEBI" id="CHEBI:33019"/>
        <dbReference type="ChEBI" id="CHEBI:43474"/>
        <dbReference type="ChEBI" id="CHEBI:61977"/>
        <dbReference type="ChEBI" id="CHEBI:83586"/>
        <dbReference type="EC" id="2.7.4.27"/>
    </reaction>
</comment>
<organism evidence="6 7">
    <name type="scientific">Collinsella acetigenes</name>
    <dbReference type="NCBI Taxonomy" id="2713419"/>
    <lineage>
        <taxon>Bacteria</taxon>
        <taxon>Bacillati</taxon>
        <taxon>Actinomycetota</taxon>
        <taxon>Coriobacteriia</taxon>
        <taxon>Coriobacteriales</taxon>
        <taxon>Coriobacteriaceae</taxon>
        <taxon>Collinsella</taxon>
    </lineage>
</organism>
<dbReference type="InterPro" id="IPR005177">
    <property type="entry name" value="Kinase-pyrophosphorylase"/>
</dbReference>
<feature type="binding site" evidence="5">
    <location>
        <begin position="157"/>
        <end position="164"/>
    </location>
    <ligand>
        <name>ADP</name>
        <dbReference type="ChEBI" id="CHEBI:456216"/>
    </ligand>
</feature>
<dbReference type="GO" id="GO:0016776">
    <property type="term" value="F:phosphotransferase activity, phosphate group as acceptor"/>
    <property type="evidence" value="ECO:0007669"/>
    <property type="project" value="UniProtKB-UniRule"/>
</dbReference>
<evidence type="ECO:0000256" key="3">
    <source>
        <dbReference type="ARBA" id="ARBA00022741"/>
    </source>
</evidence>
<evidence type="ECO:0000256" key="1">
    <source>
        <dbReference type="ARBA" id="ARBA00022527"/>
    </source>
</evidence>
<dbReference type="PANTHER" id="PTHR31756:SF3">
    <property type="entry name" value="PYRUVATE, PHOSPHATE DIKINASE REGULATORY PROTEIN 1, CHLOROPLASTIC"/>
    <property type="match status" value="1"/>
</dbReference>
<evidence type="ECO:0000313" key="7">
    <source>
        <dbReference type="Proteomes" id="UP000546970"/>
    </source>
</evidence>
<comment type="function">
    <text evidence="5">Bifunctional serine/threonine kinase and phosphorylase involved in the regulation of the pyruvate, phosphate dikinase (PPDK) by catalyzing its phosphorylation/dephosphorylation.</text>
</comment>
<dbReference type="GO" id="GO:0043531">
    <property type="term" value="F:ADP binding"/>
    <property type="evidence" value="ECO:0007669"/>
    <property type="project" value="UniProtKB-UniRule"/>
</dbReference>
<name>A0A7X9YI77_9ACTN</name>
<dbReference type="Proteomes" id="UP000546970">
    <property type="component" value="Unassembled WGS sequence"/>
</dbReference>
<sequence>MPDSFDETTPIVHVISDSLGDTACEVVLAAAGQFDEGSIRISRLPKVSHISQVTSYLDMQSKKCVNSAVFHTIVNTDLRHAVMDECVNRNIPNVDLMGPATSIISQLTGKEPHGIPGTIHRTDQRYFKRIEAMEYFVEHDDGRGADDIRDADIVLLGISRTSKTPLSMYLAFQGYRVANIPLALEMEPPQSIFEVDPMRLFGLLSTTDVIADIRDRRLGDDYSRAWASSYSDPESITREMEEAHKLMKRLGCFVIRTDRKAIEESAAEIIDHLETVQAARAARARKNSK</sequence>
<dbReference type="Pfam" id="PF03618">
    <property type="entry name" value="Kinase-PPPase"/>
    <property type="match status" value="1"/>
</dbReference>
<dbReference type="AlphaFoldDB" id="A0A7X9YI77"/>